<comment type="caution">
    <text evidence="3">The sequence shown here is derived from an EMBL/GenBank/DDBJ whole genome shotgun (WGS) entry which is preliminary data.</text>
</comment>
<proteinExistence type="predicted"/>
<evidence type="ECO:0000256" key="1">
    <source>
        <dbReference type="SAM" id="MobiDB-lite"/>
    </source>
</evidence>
<evidence type="ECO:0000256" key="2">
    <source>
        <dbReference type="SAM" id="Phobius"/>
    </source>
</evidence>
<gene>
    <name evidence="3" type="ORF">KOR42_01830</name>
</gene>
<dbReference type="EMBL" id="SIHI01000001">
    <property type="protein sequence ID" value="TWT56828.1"/>
    <property type="molecule type" value="Genomic_DNA"/>
</dbReference>
<organism evidence="3 4">
    <name type="scientific">Thalassoglobus neptunius</name>
    <dbReference type="NCBI Taxonomy" id="1938619"/>
    <lineage>
        <taxon>Bacteria</taxon>
        <taxon>Pseudomonadati</taxon>
        <taxon>Planctomycetota</taxon>
        <taxon>Planctomycetia</taxon>
        <taxon>Planctomycetales</taxon>
        <taxon>Planctomycetaceae</taxon>
        <taxon>Thalassoglobus</taxon>
    </lineage>
</organism>
<protein>
    <submittedName>
        <fullName evidence="3">Uncharacterized protein</fullName>
    </submittedName>
</protein>
<dbReference type="AlphaFoldDB" id="A0A5C5X1W8"/>
<evidence type="ECO:0000313" key="3">
    <source>
        <dbReference type="EMBL" id="TWT56828.1"/>
    </source>
</evidence>
<name>A0A5C5X1W8_9PLAN</name>
<dbReference type="RefSeq" id="WP_146506741.1">
    <property type="nucleotide sequence ID" value="NZ_SIHI01000001.1"/>
</dbReference>
<dbReference type="Proteomes" id="UP000317243">
    <property type="component" value="Unassembled WGS sequence"/>
</dbReference>
<keyword evidence="2" id="KW-0812">Transmembrane</keyword>
<evidence type="ECO:0000313" key="4">
    <source>
        <dbReference type="Proteomes" id="UP000317243"/>
    </source>
</evidence>
<accession>A0A5C5X1W8</accession>
<keyword evidence="4" id="KW-1185">Reference proteome</keyword>
<keyword evidence="2" id="KW-1133">Transmembrane helix</keyword>
<feature type="transmembrane region" description="Helical" evidence="2">
    <location>
        <begin position="12"/>
        <end position="35"/>
    </location>
</feature>
<sequence>MLEFIQQLSDDQTAVVGCVGAIMGATLMLMISFHANPQNRQQAKSLSATKKLEMANKEQQPQRRRAA</sequence>
<reference evidence="3 4" key="1">
    <citation type="submission" date="2019-02" db="EMBL/GenBank/DDBJ databases">
        <title>Deep-cultivation of Planctomycetes and their phenomic and genomic characterization uncovers novel biology.</title>
        <authorList>
            <person name="Wiegand S."/>
            <person name="Jogler M."/>
            <person name="Boedeker C."/>
            <person name="Pinto D."/>
            <person name="Vollmers J."/>
            <person name="Rivas-Marin E."/>
            <person name="Kohn T."/>
            <person name="Peeters S.H."/>
            <person name="Heuer A."/>
            <person name="Rast P."/>
            <person name="Oberbeckmann S."/>
            <person name="Bunk B."/>
            <person name="Jeske O."/>
            <person name="Meyerdierks A."/>
            <person name="Storesund J.E."/>
            <person name="Kallscheuer N."/>
            <person name="Luecker S."/>
            <person name="Lage O.M."/>
            <person name="Pohl T."/>
            <person name="Merkel B.J."/>
            <person name="Hornburger P."/>
            <person name="Mueller R.-W."/>
            <person name="Bruemmer F."/>
            <person name="Labrenz M."/>
            <person name="Spormann A.M."/>
            <person name="Op Den Camp H."/>
            <person name="Overmann J."/>
            <person name="Amann R."/>
            <person name="Jetten M.S.M."/>
            <person name="Mascher T."/>
            <person name="Medema M.H."/>
            <person name="Devos D.P."/>
            <person name="Kaster A.-K."/>
            <person name="Ovreas L."/>
            <person name="Rohde M."/>
            <person name="Galperin M.Y."/>
            <person name="Jogler C."/>
        </authorList>
    </citation>
    <scope>NUCLEOTIDE SEQUENCE [LARGE SCALE GENOMIC DNA]</scope>
    <source>
        <strain evidence="3 4">KOR42</strain>
    </source>
</reference>
<feature type="region of interest" description="Disordered" evidence="1">
    <location>
        <begin position="41"/>
        <end position="67"/>
    </location>
</feature>
<keyword evidence="2" id="KW-0472">Membrane</keyword>